<organism evidence="12 13">
    <name type="scientific">Clostridium acetobutylicum (strain ATCC 824 / DSM 792 / JCM 1419 / IAM 19013 / LMG 5710 / NBRC 13948 / NRRL B-527 / VKM B-1787 / 2291 / W)</name>
    <dbReference type="NCBI Taxonomy" id="272562"/>
    <lineage>
        <taxon>Bacteria</taxon>
        <taxon>Bacillati</taxon>
        <taxon>Bacillota</taxon>
        <taxon>Clostridia</taxon>
        <taxon>Eubacteriales</taxon>
        <taxon>Clostridiaceae</taxon>
        <taxon>Clostridium</taxon>
    </lineage>
</organism>
<dbReference type="Proteomes" id="UP000000814">
    <property type="component" value="Chromosome"/>
</dbReference>
<reference evidence="12 13" key="1">
    <citation type="journal article" date="2001" name="J. Bacteriol.">
        <title>Genome sequence and comparative analysis of the solvent-producing bacterium Clostridium acetobutylicum.</title>
        <authorList>
            <person name="Nolling J."/>
            <person name="Breton G."/>
            <person name="Omelchenko M.V."/>
            <person name="Makarova K.S."/>
            <person name="Zeng Q."/>
            <person name="Gibson R."/>
            <person name="Lee H.M."/>
            <person name="Dubois J."/>
            <person name="Qiu D."/>
            <person name="Hitti J."/>
            <person name="Wolf Y.I."/>
            <person name="Tatusov R.L."/>
            <person name="Sabathe F."/>
            <person name="Doucette-Stamm L."/>
            <person name="Soucaille P."/>
            <person name="Daly M.J."/>
            <person name="Bennett G.N."/>
            <person name="Koonin E.V."/>
            <person name="Smith D.R."/>
        </authorList>
    </citation>
    <scope>NUCLEOTIDE SEQUENCE [LARGE SCALE GENOMIC DNA]</scope>
    <source>
        <strain evidence="13">ATCC 824 / DSM 792 / JCM 1419 / LMG 5710 / VKM B-1787</strain>
    </source>
</reference>
<evidence type="ECO:0000313" key="13">
    <source>
        <dbReference type="Proteomes" id="UP000000814"/>
    </source>
</evidence>
<dbReference type="RefSeq" id="WP_010965321.1">
    <property type="nucleotide sequence ID" value="NC_003030.1"/>
</dbReference>
<dbReference type="NCBIfam" id="TIGR00177">
    <property type="entry name" value="molyb_syn"/>
    <property type="match status" value="1"/>
</dbReference>
<accession>Q97HJ0</accession>
<dbReference type="GO" id="GO:0005829">
    <property type="term" value="C:cytosol"/>
    <property type="evidence" value="ECO:0007669"/>
    <property type="project" value="TreeGrafter"/>
</dbReference>
<dbReference type="EMBL" id="AE001437">
    <property type="protein sequence ID" value="AAK79980.1"/>
    <property type="molecule type" value="Genomic_DNA"/>
</dbReference>
<dbReference type="Gene3D" id="3.40.980.10">
    <property type="entry name" value="MoaB/Mog-like domain"/>
    <property type="match status" value="1"/>
</dbReference>
<dbReference type="GO" id="GO:0006777">
    <property type="term" value="P:Mo-molybdopterin cofactor biosynthetic process"/>
    <property type="evidence" value="ECO:0007669"/>
    <property type="project" value="UniProtKB-UniRule"/>
</dbReference>
<evidence type="ECO:0000256" key="8">
    <source>
        <dbReference type="ARBA" id="ARBA00023150"/>
    </source>
</evidence>
<keyword evidence="8 10" id="KW-0501">Molybdenum cofactor biosynthesis</keyword>
<dbReference type="KEGG" id="cac:CA_C2021"/>
<dbReference type="Pfam" id="PF03454">
    <property type="entry name" value="MoeA_C"/>
    <property type="match status" value="1"/>
</dbReference>
<keyword evidence="13" id="KW-1185">Reference proteome</keyword>
<evidence type="ECO:0000256" key="1">
    <source>
        <dbReference type="ARBA" id="ARBA00002901"/>
    </source>
</evidence>
<evidence type="ECO:0000256" key="10">
    <source>
        <dbReference type="RuleBase" id="RU365090"/>
    </source>
</evidence>
<dbReference type="GO" id="GO:0061599">
    <property type="term" value="F:molybdopterin molybdotransferase activity"/>
    <property type="evidence" value="ECO:0007669"/>
    <property type="project" value="UniProtKB-UniRule"/>
</dbReference>
<evidence type="ECO:0000256" key="3">
    <source>
        <dbReference type="ARBA" id="ARBA00005046"/>
    </source>
</evidence>
<dbReference type="STRING" id="272562.CA_C2021"/>
<comment type="pathway">
    <text evidence="3 10">Cofactor biosynthesis; molybdopterin biosynthesis.</text>
</comment>
<dbReference type="PIR" id="A97149">
    <property type="entry name" value="A97149"/>
</dbReference>
<dbReference type="SUPFAM" id="SSF53218">
    <property type="entry name" value="Molybdenum cofactor biosynthesis proteins"/>
    <property type="match status" value="1"/>
</dbReference>
<dbReference type="Gene3D" id="3.90.105.10">
    <property type="entry name" value="Molybdopterin biosynthesis moea protein, domain 2"/>
    <property type="match status" value="1"/>
</dbReference>
<evidence type="ECO:0000256" key="5">
    <source>
        <dbReference type="ARBA" id="ARBA00013269"/>
    </source>
</evidence>
<dbReference type="EC" id="2.10.1.1" evidence="5 10"/>
<dbReference type="Pfam" id="PF03453">
    <property type="entry name" value="MoeA_N"/>
    <property type="match status" value="1"/>
</dbReference>
<evidence type="ECO:0000259" key="11">
    <source>
        <dbReference type="SMART" id="SM00852"/>
    </source>
</evidence>
<dbReference type="HOGENOM" id="CLU_010186_7_2_9"/>
<dbReference type="CDD" id="cd00887">
    <property type="entry name" value="MoeA"/>
    <property type="match status" value="1"/>
</dbReference>
<dbReference type="GeneID" id="44998508"/>
<dbReference type="SUPFAM" id="SSF63867">
    <property type="entry name" value="MoeA C-terminal domain-like"/>
    <property type="match status" value="1"/>
</dbReference>
<dbReference type="InterPro" id="IPR001453">
    <property type="entry name" value="MoaB/Mog_dom"/>
</dbReference>
<dbReference type="InterPro" id="IPR005110">
    <property type="entry name" value="MoeA_linker/N"/>
</dbReference>
<dbReference type="SMART" id="SM00852">
    <property type="entry name" value="MoCF_biosynth"/>
    <property type="match status" value="1"/>
</dbReference>
<dbReference type="InterPro" id="IPR005111">
    <property type="entry name" value="MoeA_C_domain_IV"/>
</dbReference>
<evidence type="ECO:0000313" key="12">
    <source>
        <dbReference type="EMBL" id="AAK79980.1"/>
    </source>
</evidence>
<dbReference type="GO" id="GO:0046872">
    <property type="term" value="F:metal ion binding"/>
    <property type="evidence" value="ECO:0007669"/>
    <property type="project" value="UniProtKB-UniRule"/>
</dbReference>
<comment type="cofactor">
    <cofactor evidence="10">
        <name>Mg(2+)</name>
        <dbReference type="ChEBI" id="CHEBI:18420"/>
    </cofactor>
</comment>
<dbReference type="SUPFAM" id="SSF63882">
    <property type="entry name" value="MoeA N-terminal region -like"/>
    <property type="match status" value="1"/>
</dbReference>
<keyword evidence="7 10" id="KW-0500">Molybdenum</keyword>
<dbReference type="Gene3D" id="2.40.340.10">
    <property type="entry name" value="MoeA, C-terminal, domain IV"/>
    <property type="match status" value="1"/>
</dbReference>
<keyword evidence="10" id="KW-0808">Transferase</keyword>
<comment type="similarity">
    <text evidence="4 10">Belongs to the MoeA family.</text>
</comment>
<dbReference type="PANTHER" id="PTHR10192">
    <property type="entry name" value="MOLYBDOPTERIN BIOSYNTHESIS PROTEIN"/>
    <property type="match status" value="1"/>
</dbReference>
<dbReference type="InterPro" id="IPR036688">
    <property type="entry name" value="MoeA_C_domain_IV_sf"/>
</dbReference>
<dbReference type="PATRIC" id="fig|272562.8.peg.2228"/>
<dbReference type="eggNOG" id="COG0303">
    <property type="taxonomic scope" value="Bacteria"/>
</dbReference>
<dbReference type="InterPro" id="IPR038987">
    <property type="entry name" value="MoeA-like"/>
</dbReference>
<dbReference type="PROSITE" id="PS01079">
    <property type="entry name" value="MOCF_BIOSYNTHESIS_2"/>
    <property type="match status" value="1"/>
</dbReference>
<comment type="function">
    <text evidence="1 10">Catalyzes the insertion of molybdate into adenylated molybdopterin with the concomitant release of AMP.</text>
</comment>
<dbReference type="InterPro" id="IPR008284">
    <property type="entry name" value="MoCF_biosynth_CS"/>
</dbReference>
<dbReference type="OrthoDB" id="9804758at2"/>
<dbReference type="Gene3D" id="2.170.190.11">
    <property type="entry name" value="Molybdopterin biosynthesis moea protein, domain 3"/>
    <property type="match status" value="1"/>
</dbReference>
<proteinExistence type="inferred from homology"/>
<feature type="domain" description="MoaB/Mog" evidence="11">
    <location>
        <begin position="186"/>
        <end position="325"/>
    </location>
</feature>
<dbReference type="AlphaFoldDB" id="Q97HJ0"/>
<evidence type="ECO:0000256" key="4">
    <source>
        <dbReference type="ARBA" id="ARBA00010763"/>
    </source>
</evidence>
<dbReference type="Pfam" id="PF00994">
    <property type="entry name" value="MoCF_biosynth"/>
    <property type="match status" value="1"/>
</dbReference>
<evidence type="ECO:0000256" key="6">
    <source>
        <dbReference type="ARBA" id="ARBA00021108"/>
    </source>
</evidence>
<evidence type="ECO:0000256" key="2">
    <source>
        <dbReference type="ARBA" id="ARBA00003487"/>
    </source>
</evidence>
<dbReference type="InterPro" id="IPR036135">
    <property type="entry name" value="MoeA_linker/N_sf"/>
</dbReference>
<keyword evidence="10" id="KW-0479">Metal-binding</keyword>
<keyword evidence="10" id="KW-0460">Magnesium</keyword>
<comment type="function">
    <text evidence="2">May be involved in the biosynthesis of molybdopterin.</text>
</comment>
<evidence type="ECO:0000256" key="7">
    <source>
        <dbReference type="ARBA" id="ARBA00022505"/>
    </source>
</evidence>
<sequence>MNFFKVSSVDETKDIIDEYFHLEVEGEQVDIFNCVNRIAFDYIRADCNIPEFKRSTVDGFAVNSRDVFGATEAIPAILTLKGEILMGKVTDFNIVDGECAYVPTGGMLPEYADSVIMLEYTQKLDEDTILVYSPVASGDNVIQKGEDIQNDNIVIRKGEKIRPYEVGVLASIGIKHVNVCKKIKVGIISTGNELIACEDELTLGKIRDINTYMLWAAIIDDGAEPINYGIVKDDYKLLKHTICRATEECDILVISGGSSVGKKDQTIKAIEDFEDGKILVHGVSVKPGKPTIVAKKGDKIIFGLPGHPLACSIVYIIFIREYINKAMCYKKEVYAVKSIMSINYHKAKGREEYLPVALENDGDRIIAKPIFGKSGLISTFSRAWGYIKIEKDLEGLREGQVVEIYKL</sequence>
<gene>
    <name evidence="12" type="primary">moeA</name>
    <name evidence="12" type="ordered locus">CA_C2021</name>
</gene>
<dbReference type="InterPro" id="IPR036425">
    <property type="entry name" value="MoaB/Mog-like_dom_sf"/>
</dbReference>
<dbReference type="PANTHER" id="PTHR10192:SF5">
    <property type="entry name" value="GEPHYRIN"/>
    <property type="match status" value="1"/>
</dbReference>
<dbReference type="UniPathway" id="UPA00344"/>
<name>Q97HJ0_CLOAB</name>
<comment type="catalytic activity">
    <reaction evidence="9">
        <text>adenylyl-molybdopterin + molybdate = Mo-molybdopterin + AMP + H(+)</text>
        <dbReference type="Rhea" id="RHEA:35047"/>
        <dbReference type="ChEBI" id="CHEBI:15378"/>
        <dbReference type="ChEBI" id="CHEBI:36264"/>
        <dbReference type="ChEBI" id="CHEBI:62727"/>
        <dbReference type="ChEBI" id="CHEBI:71302"/>
        <dbReference type="ChEBI" id="CHEBI:456215"/>
        <dbReference type="EC" id="2.10.1.1"/>
    </reaction>
</comment>
<evidence type="ECO:0000256" key="9">
    <source>
        <dbReference type="ARBA" id="ARBA00047317"/>
    </source>
</evidence>
<protein>
    <recommendedName>
        <fullName evidence="6 10">Molybdopterin molybdenumtransferase</fullName>
        <ecNumber evidence="5 10">2.10.1.1</ecNumber>
    </recommendedName>
</protein>